<dbReference type="EMBL" id="CP144746">
    <property type="protein sequence ID" value="WVZ56854.1"/>
    <property type="molecule type" value="Genomic_DNA"/>
</dbReference>
<proteinExistence type="predicted"/>
<protein>
    <recommendedName>
        <fullName evidence="6">PAP/OAS1 substrate-binding domain superfamily</fullName>
    </recommendedName>
</protein>
<evidence type="ECO:0008006" key="6">
    <source>
        <dbReference type="Google" id="ProtNLM"/>
    </source>
</evidence>
<dbReference type="InterPro" id="IPR058920">
    <property type="entry name" value="PAP-OAS1-bd-rel"/>
</dbReference>
<dbReference type="InterPro" id="IPR043519">
    <property type="entry name" value="NT_sf"/>
</dbReference>
<gene>
    <name evidence="4" type="ORF">U9M48_007326</name>
</gene>
<keyword evidence="5" id="KW-1185">Reference proteome</keyword>
<dbReference type="PANTHER" id="PTHR45979:SF3">
    <property type="entry name" value="EXPRESSED PROTEIN"/>
    <property type="match status" value="1"/>
</dbReference>
<dbReference type="AlphaFoldDB" id="A0AAQ3Q1J5"/>
<evidence type="ECO:0000259" key="2">
    <source>
        <dbReference type="Pfam" id="PF22600"/>
    </source>
</evidence>
<evidence type="ECO:0000256" key="1">
    <source>
        <dbReference type="SAM" id="MobiDB-lite"/>
    </source>
</evidence>
<name>A0AAQ3Q1J5_PASNO</name>
<organism evidence="4 5">
    <name type="scientific">Paspalum notatum var. saurae</name>
    <dbReference type="NCBI Taxonomy" id="547442"/>
    <lineage>
        <taxon>Eukaryota</taxon>
        <taxon>Viridiplantae</taxon>
        <taxon>Streptophyta</taxon>
        <taxon>Embryophyta</taxon>
        <taxon>Tracheophyta</taxon>
        <taxon>Spermatophyta</taxon>
        <taxon>Magnoliopsida</taxon>
        <taxon>Liliopsida</taxon>
        <taxon>Poales</taxon>
        <taxon>Poaceae</taxon>
        <taxon>PACMAD clade</taxon>
        <taxon>Panicoideae</taxon>
        <taxon>Andropogonodae</taxon>
        <taxon>Paspaleae</taxon>
        <taxon>Paspalinae</taxon>
        <taxon>Paspalum</taxon>
    </lineage>
</organism>
<dbReference type="Pfam" id="PF26180">
    <property type="entry name" value="PAP-OAS1"/>
    <property type="match status" value="1"/>
</dbReference>
<feature type="compositionally biased region" description="Low complexity" evidence="1">
    <location>
        <begin position="621"/>
        <end position="632"/>
    </location>
</feature>
<feature type="domain" description="Poly(A) RNA polymerase mitochondrial-like central palm" evidence="2">
    <location>
        <begin position="20"/>
        <end position="138"/>
    </location>
</feature>
<dbReference type="Gene3D" id="1.10.1410.10">
    <property type="match status" value="1"/>
</dbReference>
<dbReference type="Pfam" id="PF22600">
    <property type="entry name" value="MTPAP-like_central"/>
    <property type="match status" value="1"/>
</dbReference>
<feature type="region of interest" description="Disordered" evidence="1">
    <location>
        <begin position="607"/>
        <end position="632"/>
    </location>
</feature>
<dbReference type="InterPro" id="IPR054708">
    <property type="entry name" value="MTPAP-like_central"/>
</dbReference>
<dbReference type="PANTHER" id="PTHR45979">
    <property type="entry name" value="PAP/OAS1 SUBSTRATE-BINDING DOMAIN SUPERFAMILY"/>
    <property type="match status" value="1"/>
</dbReference>
<dbReference type="Gene3D" id="3.30.460.10">
    <property type="entry name" value="Beta Polymerase, domain 2"/>
    <property type="match status" value="1"/>
</dbReference>
<feature type="compositionally biased region" description="Polar residues" evidence="1">
    <location>
        <begin position="571"/>
        <end position="594"/>
    </location>
</feature>
<dbReference type="SUPFAM" id="SSF81631">
    <property type="entry name" value="PAP/OAS1 substrate-binding domain"/>
    <property type="match status" value="1"/>
</dbReference>
<dbReference type="CDD" id="cd05402">
    <property type="entry name" value="NT_PAP_TUTase"/>
    <property type="match status" value="1"/>
</dbReference>
<dbReference type="Proteomes" id="UP001341281">
    <property type="component" value="Chromosome 02"/>
</dbReference>
<dbReference type="InterPro" id="IPR058921">
    <property type="entry name" value="PAP/OAS1-rel"/>
</dbReference>
<reference evidence="4 5" key="1">
    <citation type="submission" date="2024-02" db="EMBL/GenBank/DDBJ databases">
        <title>High-quality chromosome-scale genome assembly of Pensacola bahiagrass (Paspalum notatum Flugge var. saurae).</title>
        <authorList>
            <person name="Vega J.M."/>
            <person name="Podio M."/>
            <person name="Orjuela J."/>
            <person name="Siena L.A."/>
            <person name="Pessino S.C."/>
            <person name="Combes M.C."/>
            <person name="Mariac C."/>
            <person name="Albertini E."/>
            <person name="Pupilli F."/>
            <person name="Ortiz J.P.A."/>
            <person name="Leblanc O."/>
        </authorList>
    </citation>
    <scope>NUCLEOTIDE SEQUENCE [LARGE SCALE GENOMIC DNA]</scope>
    <source>
        <strain evidence="4">R1</strain>
        <tissue evidence="4">Leaf</tissue>
    </source>
</reference>
<feature type="domain" description="PAP/OAS1 substrate-binding-related" evidence="3">
    <location>
        <begin position="151"/>
        <end position="343"/>
    </location>
</feature>
<evidence type="ECO:0000259" key="3">
    <source>
        <dbReference type="Pfam" id="PF26180"/>
    </source>
</evidence>
<evidence type="ECO:0000313" key="5">
    <source>
        <dbReference type="Proteomes" id="UP001341281"/>
    </source>
</evidence>
<accession>A0AAQ3Q1J5</accession>
<evidence type="ECO:0000313" key="4">
    <source>
        <dbReference type="EMBL" id="WVZ56854.1"/>
    </source>
</evidence>
<dbReference type="SUPFAM" id="SSF81301">
    <property type="entry name" value="Nucleotidyltransferase"/>
    <property type="match status" value="1"/>
</dbReference>
<feature type="region of interest" description="Disordered" evidence="1">
    <location>
        <begin position="569"/>
        <end position="594"/>
    </location>
</feature>
<sequence>MEAEAGGRAAMEAAGAAADEVVRRVRPTEASERLRAEVVDYARRLVGSTLGCEVFAFGSVPLKTYLPDGDIDLTVLGNTSYDSTLVNDVYCILESEEQNNDAEFVVKELERIDAEVRLIKCTIENIIVDISFNQTGGICTLCFLELVDRKVGKKHLFKRSIILIKAWCYYESRLLGAHHGLISTYALEVLILYIFNLFHKSLHNPLEVLYRFLEYFSKFDWDNYCISLNGPVALSSLPNLIVEATVTHTDELLFDREFLKGSVDKATVSPKSFDACYTRFRPKHLNIIDPLKEYNNLGRSVNKASFNRIRTALLYGARKLRHILMLPSEVIPDEIYGFFKNTLERNGRGIRPDIGGNAAFHPSFGTSEAFLEDISRMRISCDEEEENITYYPPPKSLGDRSLYVGMNGLTCLSSAFPGIHNTALSTNLSTSSSHFAHHAPKQYSSFYQDNSHVGSEMCYWDHEVEEVSHCTAKAFHMEHATEQSAAFVETQHLPHSPSSLPDLSGDLDSQFRCLRQVQYHLEYLFDGFLRSVQEAASADKFHKDPFCIPARSILFNRDAASLRLLLPSSAKNNGRNSSPVSCSQSRDHSSQLSQNENLRDMTCQQDVSLPSGADVPSHGLSPSSSNADSDVSSVSWCYSSEDSSEMYGSGTDTYFPRKNCDADRERLASSRENGKILSNQPVKFKSSQSSGRGVRFKEQALDSRLKEITIGQALKIHGHIQSDRIIVEKLSCDARKEFVKQENEGRHVPKYSQDVCSNKNFLQKRYHDIDMESTRPSSAINQMPKYRPFNIQTTTKEAAKVSLSKNLPRKQSCGTWKEHGIVDQTTKQRPVCEPLKLESRQRNWDFSKKMPAAKQNHNNHKEHLPCSHAVSTPNVIEREVGSKKLVENGSHQRPLLPEVSLSCHNINSQERPPVSNTSQSHFIVANGRPLDTIEFGSLGPFALISSLKSNRDTNTQTGRKVFTNASPLMLQRSRAATAENRPPGFCKVGDEDEFPPLSAGIRVK</sequence>